<dbReference type="Gene3D" id="1.10.10.10">
    <property type="entry name" value="Winged helix-like DNA-binding domain superfamily/Winged helix DNA-binding domain"/>
    <property type="match status" value="1"/>
</dbReference>
<dbReference type="CDD" id="cd00090">
    <property type="entry name" value="HTH_ARSR"/>
    <property type="match status" value="1"/>
</dbReference>
<reference evidence="2 3" key="1">
    <citation type="submission" date="2019-12" db="EMBL/GenBank/DDBJ databases">
        <title>Maritimibacter sp. nov. sp. isolated from sea sand.</title>
        <authorList>
            <person name="Kim J."/>
            <person name="Jeong S.E."/>
            <person name="Jung H.S."/>
            <person name="Jeon C.O."/>
        </authorList>
    </citation>
    <scope>NUCLEOTIDE SEQUENCE [LARGE SCALE GENOMIC DNA]</scope>
    <source>
        <strain evidence="2 3">DP07</strain>
    </source>
</reference>
<dbReference type="PANTHER" id="PTHR38600">
    <property type="entry name" value="TRANSCRIPTIONAL REGULATORY PROTEIN"/>
    <property type="match status" value="1"/>
</dbReference>
<dbReference type="Pfam" id="PF12840">
    <property type="entry name" value="HTH_20"/>
    <property type="match status" value="1"/>
</dbReference>
<accession>A0A845MAW5</accession>
<evidence type="ECO:0000259" key="1">
    <source>
        <dbReference type="PROSITE" id="PS50987"/>
    </source>
</evidence>
<comment type="caution">
    <text evidence="2">The sequence shown here is derived from an EMBL/GenBank/DDBJ whole genome shotgun (WGS) entry which is preliminary data.</text>
</comment>
<proteinExistence type="predicted"/>
<dbReference type="RefSeq" id="WP_161352649.1">
    <property type="nucleotide sequence ID" value="NZ_WTUX01000019.1"/>
</dbReference>
<name>A0A845MAW5_9RHOB</name>
<protein>
    <submittedName>
        <fullName evidence="2">Metalloregulator ArsR/SmtB family transcription factor</fullName>
    </submittedName>
</protein>
<feature type="domain" description="HTH arsR-type" evidence="1">
    <location>
        <begin position="1"/>
        <end position="94"/>
    </location>
</feature>
<dbReference type="SUPFAM" id="SSF46785">
    <property type="entry name" value="Winged helix' DNA-binding domain"/>
    <property type="match status" value="1"/>
</dbReference>
<dbReference type="InterPro" id="IPR001845">
    <property type="entry name" value="HTH_ArsR_DNA-bd_dom"/>
</dbReference>
<dbReference type="InterPro" id="IPR011991">
    <property type="entry name" value="ArsR-like_HTH"/>
</dbReference>
<sequence length="112" mass="12854">MDSNQPDLDLVFFAMADGTRRAVLQKLGEGPASVSDLSEPFDMALPPFMKHIKMLEKAKLITTRKVGRVRTCELNPDTYADLENWLHEQRRQWDSRYQKLDALLTQMKGASE</sequence>
<dbReference type="PANTHER" id="PTHR38600:SF2">
    <property type="entry name" value="SLL0088 PROTEIN"/>
    <property type="match status" value="1"/>
</dbReference>
<dbReference type="SMART" id="SM00418">
    <property type="entry name" value="HTH_ARSR"/>
    <property type="match status" value="1"/>
</dbReference>
<dbReference type="NCBIfam" id="NF033788">
    <property type="entry name" value="HTH_metalloreg"/>
    <property type="match status" value="1"/>
</dbReference>
<organism evidence="2 3">
    <name type="scientific">Maritimibacter harenae</name>
    <dbReference type="NCBI Taxonomy" id="2606218"/>
    <lineage>
        <taxon>Bacteria</taxon>
        <taxon>Pseudomonadati</taxon>
        <taxon>Pseudomonadota</taxon>
        <taxon>Alphaproteobacteria</taxon>
        <taxon>Rhodobacterales</taxon>
        <taxon>Roseobacteraceae</taxon>
        <taxon>Maritimibacter</taxon>
    </lineage>
</organism>
<dbReference type="InterPro" id="IPR036388">
    <property type="entry name" value="WH-like_DNA-bd_sf"/>
</dbReference>
<dbReference type="PROSITE" id="PS50987">
    <property type="entry name" value="HTH_ARSR_2"/>
    <property type="match status" value="1"/>
</dbReference>
<gene>
    <name evidence="2" type="ORF">GQE99_16055</name>
</gene>
<dbReference type="Proteomes" id="UP000467322">
    <property type="component" value="Unassembled WGS sequence"/>
</dbReference>
<dbReference type="InterPro" id="IPR036390">
    <property type="entry name" value="WH_DNA-bd_sf"/>
</dbReference>
<dbReference type="GO" id="GO:0003700">
    <property type="term" value="F:DNA-binding transcription factor activity"/>
    <property type="evidence" value="ECO:0007669"/>
    <property type="project" value="InterPro"/>
</dbReference>
<evidence type="ECO:0000313" key="3">
    <source>
        <dbReference type="Proteomes" id="UP000467322"/>
    </source>
</evidence>
<keyword evidence="3" id="KW-1185">Reference proteome</keyword>
<dbReference type="AlphaFoldDB" id="A0A845MAW5"/>
<evidence type="ECO:0000313" key="2">
    <source>
        <dbReference type="EMBL" id="MZR14534.1"/>
    </source>
</evidence>
<dbReference type="EMBL" id="WTUX01000019">
    <property type="protein sequence ID" value="MZR14534.1"/>
    <property type="molecule type" value="Genomic_DNA"/>
</dbReference>